<dbReference type="RefSeq" id="WP_201685513.1">
    <property type="nucleotide sequence ID" value="NZ_JAEQNA010000008.1"/>
</dbReference>
<proteinExistence type="predicted"/>
<feature type="transmembrane region" description="Helical" evidence="1">
    <location>
        <begin position="252"/>
        <end position="275"/>
    </location>
</feature>
<name>A0A936ZMD0_9BURK</name>
<dbReference type="InterPro" id="IPR037185">
    <property type="entry name" value="EmrE-like"/>
</dbReference>
<protein>
    <submittedName>
        <fullName evidence="3">DMT family transporter</fullName>
    </submittedName>
</protein>
<feature type="domain" description="EamA" evidence="2">
    <location>
        <begin position="1"/>
        <end position="138"/>
    </location>
</feature>
<dbReference type="GO" id="GO:0016020">
    <property type="term" value="C:membrane"/>
    <property type="evidence" value="ECO:0007669"/>
    <property type="project" value="InterPro"/>
</dbReference>
<evidence type="ECO:0000259" key="2">
    <source>
        <dbReference type="Pfam" id="PF00892"/>
    </source>
</evidence>
<evidence type="ECO:0000313" key="3">
    <source>
        <dbReference type="EMBL" id="MBL0422432.1"/>
    </source>
</evidence>
<evidence type="ECO:0000256" key="1">
    <source>
        <dbReference type="SAM" id="Phobius"/>
    </source>
</evidence>
<feature type="transmembrane region" description="Helical" evidence="1">
    <location>
        <begin position="105"/>
        <end position="137"/>
    </location>
</feature>
<sequence length="308" mass="31651">MGVTLALLAMAAHGTSMVVASFAMRHLSSAPGSMLAAAAGLPAGLLAGAGQLAFGSGVELPSLRAVLGFILAGVFSTYLGRWLIFRSIELMGPSRAAGLQSTSPLITAFFGWLLLGEVLGPLGFAGIGLGIAGLFAMSMGGHGLQQGRTKSVAARHRGFLLGSLLVGLGSAAAYSASHVFRAAGVREWNEPLLGAAIGTFAGLAALLLASHKQMTGYLREIAAQPVWARVYVAVGFMQFVGQSLVTASMNYIPVSLVALISMCTPLLVMPLSYFAMGKQENLSLAAVLGICLTLSGIVLVVLHGRPQP</sequence>
<keyword evidence="1" id="KW-0472">Membrane</keyword>
<evidence type="ECO:0000313" key="4">
    <source>
        <dbReference type="Proteomes" id="UP000613011"/>
    </source>
</evidence>
<accession>A0A936ZMD0</accession>
<feature type="transmembrane region" description="Helical" evidence="1">
    <location>
        <begin position="192"/>
        <end position="209"/>
    </location>
</feature>
<feature type="transmembrane region" description="Helical" evidence="1">
    <location>
        <begin position="158"/>
        <end position="180"/>
    </location>
</feature>
<feature type="transmembrane region" description="Helical" evidence="1">
    <location>
        <begin position="30"/>
        <end position="54"/>
    </location>
</feature>
<feature type="transmembrane region" description="Helical" evidence="1">
    <location>
        <begin position="66"/>
        <end position="85"/>
    </location>
</feature>
<keyword evidence="1" id="KW-0812">Transmembrane</keyword>
<organism evidence="3 4">
    <name type="scientific">Ramlibacter aurantiacus</name>
    <dbReference type="NCBI Taxonomy" id="2801330"/>
    <lineage>
        <taxon>Bacteria</taxon>
        <taxon>Pseudomonadati</taxon>
        <taxon>Pseudomonadota</taxon>
        <taxon>Betaproteobacteria</taxon>
        <taxon>Burkholderiales</taxon>
        <taxon>Comamonadaceae</taxon>
        <taxon>Ramlibacter</taxon>
    </lineage>
</organism>
<gene>
    <name evidence="3" type="ORF">JI739_18945</name>
</gene>
<dbReference type="SUPFAM" id="SSF103481">
    <property type="entry name" value="Multidrug resistance efflux transporter EmrE"/>
    <property type="match status" value="2"/>
</dbReference>
<dbReference type="Proteomes" id="UP000613011">
    <property type="component" value="Unassembled WGS sequence"/>
</dbReference>
<reference evidence="3" key="1">
    <citation type="submission" date="2021-01" db="EMBL/GenBank/DDBJ databases">
        <title>Ramlibacter sp. strain AW1 16S ribosomal RNA gene Genome sequencing and assembly.</title>
        <authorList>
            <person name="Kang M."/>
        </authorList>
    </citation>
    <scope>NUCLEOTIDE SEQUENCE</scope>
    <source>
        <strain evidence="3">AW1</strain>
    </source>
</reference>
<dbReference type="InterPro" id="IPR000620">
    <property type="entry name" value="EamA_dom"/>
</dbReference>
<keyword evidence="1" id="KW-1133">Transmembrane helix</keyword>
<dbReference type="EMBL" id="JAEQNA010000008">
    <property type="protein sequence ID" value="MBL0422432.1"/>
    <property type="molecule type" value="Genomic_DNA"/>
</dbReference>
<keyword evidence="4" id="KW-1185">Reference proteome</keyword>
<dbReference type="PANTHER" id="PTHR22911:SF137">
    <property type="entry name" value="SOLUTE CARRIER FAMILY 35 MEMBER G2-RELATED"/>
    <property type="match status" value="1"/>
</dbReference>
<dbReference type="Pfam" id="PF00892">
    <property type="entry name" value="EamA"/>
    <property type="match status" value="2"/>
</dbReference>
<dbReference type="PANTHER" id="PTHR22911">
    <property type="entry name" value="ACYL-MALONYL CONDENSING ENZYME-RELATED"/>
    <property type="match status" value="1"/>
</dbReference>
<feature type="transmembrane region" description="Helical" evidence="1">
    <location>
        <begin position="282"/>
        <end position="302"/>
    </location>
</feature>
<dbReference type="AlphaFoldDB" id="A0A936ZMD0"/>
<comment type="caution">
    <text evidence="3">The sequence shown here is derived from an EMBL/GenBank/DDBJ whole genome shotgun (WGS) entry which is preliminary data.</text>
</comment>
<feature type="domain" description="EamA" evidence="2">
    <location>
        <begin position="164"/>
        <end position="301"/>
    </location>
</feature>